<protein>
    <recommendedName>
        <fullName evidence="1">BURP domain-containing protein</fullName>
    </recommendedName>
</protein>
<reference evidence="2" key="1">
    <citation type="journal article" date="2012" name="Nat. Biotechnol.">
        <title>Reference genome sequence of the model plant Setaria.</title>
        <authorList>
            <person name="Bennetzen J.L."/>
            <person name="Schmutz J."/>
            <person name="Wang H."/>
            <person name="Percifield R."/>
            <person name="Hawkins J."/>
            <person name="Pontaroli A.C."/>
            <person name="Estep M."/>
            <person name="Feng L."/>
            <person name="Vaughn J.N."/>
            <person name="Grimwood J."/>
            <person name="Jenkins J."/>
            <person name="Barry K."/>
            <person name="Lindquist E."/>
            <person name="Hellsten U."/>
            <person name="Deshpande S."/>
            <person name="Wang X."/>
            <person name="Wu X."/>
            <person name="Mitros T."/>
            <person name="Triplett J."/>
            <person name="Yang X."/>
            <person name="Ye C.Y."/>
            <person name="Mauro-Herrera M."/>
            <person name="Wang L."/>
            <person name="Li P."/>
            <person name="Sharma M."/>
            <person name="Sharma R."/>
            <person name="Ronald P.C."/>
            <person name="Panaud O."/>
            <person name="Kellogg E.A."/>
            <person name="Brutnell T.P."/>
            <person name="Doust A.N."/>
            <person name="Tuskan G.A."/>
            <person name="Rokhsar D."/>
            <person name="Devos K.M."/>
        </authorList>
    </citation>
    <scope>NUCLEOTIDE SEQUENCE [LARGE SCALE GENOMIC DNA]</scope>
    <source>
        <strain evidence="2">Yugu1</strain>
    </source>
</reference>
<accession>A0A368RMC2</accession>
<gene>
    <name evidence="2" type="ORF">SETIT_6G119500v2</name>
</gene>
<feature type="domain" description="BURP" evidence="1">
    <location>
        <begin position="110"/>
        <end position="322"/>
    </location>
</feature>
<dbReference type="InterPro" id="IPR044816">
    <property type="entry name" value="BURP"/>
</dbReference>
<dbReference type="EMBL" id="CM003533">
    <property type="protein sequence ID" value="RCV30740.1"/>
    <property type="molecule type" value="Genomic_DNA"/>
</dbReference>
<evidence type="ECO:0000313" key="2">
    <source>
        <dbReference type="EMBL" id="RCV30740.1"/>
    </source>
</evidence>
<organism evidence="2">
    <name type="scientific">Setaria italica</name>
    <name type="common">Foxtail millet</name>
    <name type="synonym">Panicum italicum</name>
    <dbReference type="NCBI Taxonomy" id="4555"/>
    <lineage>
        <taxon>Eukaryota</taxon>
        <taxon>Viridiplantae</taxon>
        <taxon>Streptophyta</taxon>
        <taxon>Embryophyta</taxon>
        <taxon>Tracheophyta</taxon>
        <taxon>Spermatophyta</taxon>
        <taxon>Magnoliopsida</taxon>
        <taxon>Liliopsida</taxon>
        <taxon>Poales</taxon>
        <taxon>Poaceae</taxon>
        <taxon>PACMAD clade</taxon>
        <taxon>Panicoideae</taxon>
        <taxon>Panicodae</taxon>
        <taxon>Paniceae</taxon>
        <taxon>Cenchrinae</taxon>
        <taxon>Setaria</taxon>
    </lineage>
</organism>
<name>A0A368RMC2_SETIT</name>
<dbReference type="SMART" id="SM01045">
    <property type="entry name" value="BURP"/>
    <property type="match status" value="1"/>
</dbReference>
<reference evidence="2" key="2">
    <citation type="submission" date="2015-07" db="EMBL/GenBank/DDBJ databases">
        <authorList>
            <person name="Noorani M."/>
        </authorList>
    </citation>
    <scope>NUCLEOTIDE SEQUENCE</scope>
    <source>
        <strain evidence="2">Yugu1</strain>
    </source>
</reference>
<dbReference type="AlphaFoldDB" id="A0A368RMC2"/>
<dbReference type="OrthoDB" id="598161at2759"/>
<dbReference type="STRING" id="4555.A0A368RMC2"/>
<proteinExistence type="predicted"/>
<dbReference type="Pfam" id="PF03181">
    <property type="entry name" value="BURP"/>
    <property type="match status" value="1"/>
</dbReference>
<dbReference type="PANTHER" id="PTHR31236">
    <property type="entry name" value="BURP DOMAIN PROTEIN USPL1-LIKE"/>
    <property type="match status" value="1"/>
</dbReference>
<dbReference type="InterPro" id="IPR004873">
    <property type="entry name" value="BURP_dom"/>
</dbReference>
<dbReference type="PROSITE" id="PS51277">
    <property type="entry name" value="BURP"/>
    <property type="match status" value="1"/>
</dbReference>
<evidence type="ECO:0000259" key="1">
    <source>
        <dbReference type="PROSITE" id="PS51277"/>
    </source>
</evidence>
<dbReference type="PANTHER" id="PTHR31236:SF10">
    <property type="entry name" value="BURP DOMAIN-CONTAINING PROTEIN 13"/>
    <property type="match status" value="1"/>
</dbReference>
<sequence length="329" mass="36406">MMTTANRLQRYLNIIHTERRDDDSSLTFIDDSYKYDPLPGRLLIPTQERDSSFFWPLAPMARVPMLTALLVLFAVGQQSHAFYYTKYTLPASSVAARATEELVDTKMAVFFREEALRVRQSLPFRFPAAVTAPLGFLPRHVADAIPFSSSALPGILAQFNVTEGSAQAAKMEETLGMCEDPGLEWEAKFCATSLEALVEGAQGVLGTRSITEMISRVPRVGSPLQPYTIRAVRPVRGSSFVGCHQKEYPYTVYMCHSTGPARAYKVEMEGAGGDKVTLFSVCHTNTSEWDKDHVAFRFLGTKPGGPPVCHVLPYGHILWAKKYAGLLSA</sequence>